<gene>
    <name evidence="3" type="ORF">HC138_01560</name>
</gene>
<dbReference type="Pfam" id="PF02374">
    <property type="entry name" value="ArsA_ATPase"/>
    <property type="match status" value="1"/>
</dbReference>
<dbReference type="PANTHER" id="PTHR10803:SF3">
    <property type="entry name" value="ATPASE GET3"/>
    <property type="match status" value="1"/>
</dbReference>
<dbReference type="EMBL" id="JAAUVV010000002">
    <property type="protein sequence ID" value="NJJ03069.1"/>
    <property type="molecule type" value="Genomic_DNA"/>
</dbReference>
<proteinExistence type="inferred from homology"/>
<dbReference type="GO" id="GO:0005524">
    <property type="term" value="F:ATP binding"/>
    <property type="evidence" value="ECO:0007669"/>
    <property type="project" value="InterPro"/>
</dbReference>
<dbReference type="Gene3D" id="3.40.50.300">
    <property type="entry name" value="P-loop containing nucleotide triphosphate hydrolases"/>
    <property type="match status" value="1"/>
</dbReference>
<dbReference type="PANTHER" id="PTHR10803">
    <property type="entry name" value="ARSENICAL PUMP-DRIVING ATPASE ARSENITE-TRANSLOCATING ATPASE"/>
    <property type="match status" value="1"/>
</dbReference>
<name>A0AAP6XHC0_9CORY</name>
<accession>A0AAP6XHC0</accession>
<evidence type="ECO:0000259" key="2">
    <source>
        <dbReference type="Pfam" id="PF02374"/>
    </source>
</evidence>
<evidence type="ECO:0000256" key="1">
    <source>
        <dbReference type="ARBA" id="ARBA00011040"/>
    </source>
</evidence>
<dbReference type="NCBIfam" id="TIGR00345">
    <property type="entry name" value="GET3_arsA_TRC40"/>
    <property type="match status" value="1"/>
</dbReference>
<comment type="similarity">
    <text evidence="1">Belongs to the arsA ATPase family.</text>
</comment>
<dbReference type="AlphaFoldDB" id="A0AAP6XHC0"/>
<evidence type="ECO:0000313" key="4">
    <source>
        <dbReference type="Proteomes" id="UP000591626"/>
    </source>
</evidence>
<dbReference type="InterPro" id="IPR027417">
    <property type="entry name" value="P-loop_NTPase"/>
</dbReference>
<protein>
    <submittedName>
        <fullName evidence="3">ArsA family ATPase</fullName>
    </submittedName>
</protein>
<feature type="domain" description="ArsA/GET3 Anion-transporting ATPase-like" evidence="2">
    <location>
        <begin position="8"/>
        <end position="326"/>
    </location>
</feature>
<reference evidence="3 4" key="1">
    <citation type="submission" date="2020-03" db="EMBL/GenBank/DDBJ databases">
        <title>Draft genome sequences of bacterial isolates from the female urobiome.</title>
        <authorList>
            <person name="Miller-Ensminger T."/>
            <person name="Wolfe A.J."/>
            <person name="Putonti C."/>
        </authorList>
    </citation>
    <scope>NUCLEOTIDE SEQUENCE [LARGE SCALE GENOMIC DNA]</scope>
    <source>
        <strain evidence="3 4">UMB8490</strain>
    </source>
</reference>
<dbReference type="InterPro" id="IPR025723">
    <property type="entry name" value="ArsA/GET3_ATPase-like"/>
</dbReference>
<dbReference type="GO" id="GO:0016887">
    <property type="term" value="F:ATP hydrolysis activity"/>
    <property type="evidence" value="ECO:0007669"/>
    <property type="project" value="InterPro"/>
</dbReference>
<sequence length="326" mass="35501">MLLETAPVMFFGGKGGVGKTTVSAATAVRLAEAGRRVLLVSTDPAHNLGHIWNVSLSDTPTELEPGLSVVELDPATTTERHLADVEQSMRAMMPERMHPEIRRHLDLSRNSPGMHEAAMLERVAELVDTQGVDHIIFDTAPSGHTSRLLALPELMAAYTGGLMQRREQSDKFSRALRGLGGADEDPVQRRNQQIRTTLLRRRRKFERLRDILTDPARCTFTIVLTAERLPVLESTELYDDLTQHHIRVSGLVVNRRSPADAAADGTGAGAGAGSSASEFLAARRAVEDEALALLDAKLPNVPRVELPWLPGEIGTRAALADIAARL</sequence>
<dbReference type="RefSeq" id="WP_167615654.1">
    <property type="nucleotide sequence ID" value="NZ_JAAUVV010000002.1"/>
</dbReference>
<comment type="caution">
    <text evidence="3">The sequence shown here is derived from an EMBL/GenBank/DDBJ whole genome shotgun (WGS) entry which is preliminary data.</text>
</comment>
<dbReference type="Proteomes" id="UP000591626">
    <property type="component" value="Unassembled WGS sequence"/>
</dbReference>
<organism evidence="3 4">
    <name type="scientific">Corynebacterium coyleae</name>
    <dbReference type="NCBI Taxonomy" id="53374"/>
    <lineage>
        <taxon>Bacteria</taxon>
        <taxon>Bacillati</taxon>
        <taxon>Actinomycetota</taxon>
        <taxon>Actinomycetes</taxon>
        <taxon>Mycobacteriales</taxon>
        <taxon>Corynebacteriaceae</taxon>
        <taxon>Corynebacterium</taxon>
    </lineage>
</organism>
<dbReference type="SUPFAM" id="SSF52540">
    <property type="entry name" value="P-loop containing nucleoside triphosphate hydrolases"/>
    <property type="match status" value="1"/>
</dbReference>
<evidence type="ECO:0000313" key="3">
    <source>
        <dbReference type="EMBL" id="NJJ03069.1"/>
    </source>
</evidence>
<dbReference type="CDD" id="cd02035">
    <property type="entry name" value="ArsA"/>
    <property type="match status" value="1"/>
</dbReference>
<dbReference type="InterPro" id="IPR016300">
    <property type="entry name" value="ATPase_ArsA/GET3"/>
</dbReference>